<dbReference type="GO" id="GO:0042121">
    <property type="term" value="P:alginic acid biosynthetic process"/>
    <property type="evidence" value="ECO:0007669"/>
    <property type="project" value="InterPro"/>
</dbReference>
<dbReference type="PIRSF" id="PIRSF016636">
    <property type="entry name" value="AlgI_DltB"/>
    <property type="match status" value="1"/>
</dbReference>
<dbReference type="InterPro" id="IPR004299">
    <property type="entry name" value="MBOAT_fam"/>
</dbReference>
<feature type="transmembrane region" description="Helical" evidence="8">
    <location>
        <begin position="377"/>
        <end position="394"/>
    </location>
</feature>
<dbReference type="RefSeq" id="WP_090162279.1">
    <property type="nucleotide sequence ID" value="NZ_FMWK01000006.1"/>
</dbReference>
<reference evidence="9 10" key="1">
    <citation type="submission" date="2016-10" db="EMBL/GenBank/DDBJ databases">
        <authorList>
            <person name="de Groot N.N."/>
        </authorList>
    </citation>
    <scope>NUCLEOTIDE SEQUENCE [LARGE SCALE GENOMIC DNA]</scope>
    <source>
        <strain evidence="9 10">DSM 10317</strain>
    </source>
</reference>
<evidence type="ECO:0000256" key="2">
    <source>
        <dbReference type="ARBA" id="ARBA00010323"/>
    </source>
</evidence>
<dbReference type="AlphaFoldDB" id="A0A1G5RWY5"/>
<feature type="transmembrane region" description="Helical" evidence="8">
    <location>
        <begin position="315"/>
        <end position="332"/>
    </location>
</feature>
<gene>
    <name evidence="9" type="ORF">SAMN02910350_01365</name>
</gene>
<evidence type="ECO:0000256" key="4">
    <source>
        <dbReference type="ARBA" id="ARBA00022692"/>
    </source>
</evidence>
<feature type="transmembrane region" description="Helical" evidence="8">
    <location>
        <begin position="6"/>
        <end position="22"/>
    </location>
</feature>
<keyword evidence="4 8" id="KW-0812">Transmembrane</keyword>
<feature type="transmembrane region" description="Helical" evidence="8">
    <location>
        <begin position="46"/>
        <end position="68"/>
    </location>
</feature>
<keyword evidence="7 9" id="KW-0012">Acyltransferase</keyword>
<dbReference type="GO" id="GO:0016746">
    <property type="term" value="F:acyltransferase activity"/>
    <property type="evidence" value="ECO:0007669"/>
    <property type="project" value="UniProtKB-KW"/>
</dbReference>
<evidence type="ECO:0000256" key="1">
    <source>
        <dbReference type="ARBA" id="ARBA00004651"/>
    </source>
</evidence>
<sequence length="500" mass="58263">MQFNSIDFMVFFPVVLALYFIVPRKCRGLWLLIASYYFYMSWNAKYAVLIGGSTIITYVCGLLVELFSKDDIKNGRRKQQISLAICLIVNLGILAIFKYGNFTIESINTLLKVLHITMINRRFDFLLPVGISFYTFQALGYSIDVYRGEIDAEKNLLRYALFVSFFPQLVAGPIERSKNLLGQMRKIEEIKLWNARRVTSGAILMVWGFFMKMVISDRVALVVDNVFDNYRMYGSSELILAALGFTLQIYCDFGSYSIIAIGAAKIMGFELMENFNTPYFARNIRDFWSRWHISLSTWFKDYLYIPLGGNRKGKVRKAINVMIVFLVSGLWHGANWSFVMWGGIHGAYQVIADFLYTPRKARCEKLKIKTDCISWKLLQTFITFVLVVFAWIFFRADTITDAIRFCKRIIVKPTPWLLFNGGLYELGLDRVEMNILIVSIVILILVDLVRYLKKQTLDQFLFDQNIWFEWLVIIVLLMMIFTFGEYGPSYNPQQFIYFQF</sequence>
<organism evidence="9 10">
    <name type="scientific">Pseudobutyrivibrio xylanivorans</name>
    <dbReference type="NCBI Taxonomy" id="185007"/>
    <lineage>
        <taxon>Bacteria</taxon>
        <taxon>Bacillati</taxon>
        <taxon>Bacillota</taxon>
        <taxon>Clostridia</taxon>
        <taxon>Lachnospirales</taxon>
        <taxon>Lachnospiraceae</taxon>
        <taxon>Pseudobutyrivibrio</taxon>
    </lineage>
</organism>
<protein>
    <submittedName>
        <fullName evidence="9">D-alanyl-lipoteichoic acid acyltransferase DltB, MBOAT superfamily</fullName>
    </submittedName>
</protein>
<evidence type="ECO:0000313" key="10">
    <source>
        <dbReference type="Proteomes" id="UP000199428"/>
    </source>
</evidence>
<keyword evidence="5 8" id="KW-1133">Transmembrane helix</keyword>
<proteinExistence type="inferred from homology"/>
<dbReference type="EMBL" id="FMWK01000006">
    <property type="protein sequence ID" value="SCZ78624.1"/>
    <property type="molecule type" value="Genomic_DNA"/>
</dbReference>
<evidence type="ECO:0000256" key="7">
    <source>
        <dbReference type="PIRNR" id="PIRNR016636"/>
    </source>
</evidence>
<dbReference type="Pfam" id="PF03062">
    <property type="entry name" value="MBOAT"/>
    <property type="match status" value="1"/>
</dbReference>
<feature type="transmembrane region" description="Helical" evidence="8">
    <location>
        <begin position="80"/>
        <end position="102"/>
    </location>
</feature>
<name>A0A1G5RWY5_PSEXY</name>
<feature type="transmembrane region" description="Helical" evidence="8">
    <location>
        <begin position="195"/>
        <end position="215"/>
    </location>
</feature>
<evidence type="ECO:0000313" key="9">
    <source>
        <dbReference type="EMBL" id="SCZ78624.1"/>
    </source>
</evidence>
<feature type="transmembrane region" description="Helical" evidence="8">
    <location>
        <begin position="123"/>
        <end position="143"/>
    </location>
</feature>
<comment type="subcellular location">
    <subcellularLocation>
        <location evidence="1">Cell membrane</location>
        <topology evidence="1">Multi-pass membrane protein</topology>
    </subcellularLocation>
</comment>
<dbReference type="Proteomes" id="UP000199428">
    <property type="component" value="Unassembled WGS sequence"/>
</dbReference>
<keyword evidence="6 7" id="KW-0472">Membrane</keyword>
<accession>A0A1G5RWY5</accession>
<evidence type="ECO:0000256" key="3">
    <source>
        <dbReference type="ARBA" id="ARBA00022475"/>
    </source>
</evidence>
<dbReference type="PANTHER" id="PTHR13285:SF18">
    <property type="entry name" value="PROTEIN-CYSTEINE N-PALMITOYLTRANSFERASE RASP"/>
    <property type="match status" value="1"/>
</dbReference>
<dbReference type="PIRSF" id="PIRSF500217">
    <property type="entry name" value="AlgI"/>
    <property type="match status" value="1"/>
</dbReference>
<dbReference type="InterPro" id="IPR028362">
    <property type="entry name" value="AlgI"/>
</dbReference>
<keyword evidence="3 7" id="KW-1003">Cell membrane</keyword>
<evidence type="ECO:0000256" key="6">
    <source>
        <dbReference type="ARBA" id="ARBA00023136"/>
    </source>
</evidence>
<comment type="similarity">
    <text evidence="2 7">Belongs to the membrane-bound acyltransferase family.</text>
</comment>
<evidence type="ECO:0000256" key="8">
    <source>
        <dbReference type="SAM" id="Phobius"/>
    </source>
</evidence>
<dbReference type="InterPro" id="IPR051085">
    <property type="entry name" value="MB_O-acyltransferase"/>
</dbReference>
<keyword evidence="7 9" id="KW-0808">Transferase</keyword>
<feature type="transmembrane region" description="Helical" evidence="8">
    <location>
        <begin position="464"/>
        <end position="483"/>
    </location>
</feature>
<evidence type="ECO:0000256" key="5">
    <source>
        <dbReference type="ARBA" id="ARBA00022989"/>
    </source>
</evidence>
<feature type="transmembrane region" description="Helical" evidence="8">
    <location>
        <begin position="238"/>
        <end position="264"/>
    </location>
</feature>
<dbReference type="PANTHER" id="PTHR13285">
    <property type="entry name" value="ACYLTRANSFERASE"/>
    <property type="match status" value="1"/>
</dbReference>
<feature type="transmembrane region" description="Helical" evidence="8">
    <location>
        <begin position="433"/>
        <end position="452"/>
    </location>
</feature>
<dbReference type="GO" id="GO:0005886">
    <property type="term" value="C:plasma membrane"/>
    <property type="evidence" value="ECO:0007669"/>
    <property type="project" value="UniProtKB-SubCell"/>
</dbReference>
<dbReference type="InterPro" id="IPR024194">
    <property type="entry name" value="Ac/AlaTfrase_AlgI/DltB"/>
</dbReference>